<proteinExistence type="predicted"/>
<sequence length="286" mass="32573">MIIDGHAHACGEYLTVAGILKKLNENSTDAVVLCPGELNKDKGYKLPDLYLKYPNKDFIYVINRLTKMIIALTSAAKQIDEGNGYVFSLVRQAPQRIFQFFWVNPNDKNVVDKIEDKYALWNFKGIKLHQCWHKFSLQNENIGPIIKWAENKGLPVFIHLASRQDALDMVRLVNRHSDACFIIAHMIGMEVFSQAELQNKNVYFDMSGGQLIPQKKLLIAIEKFGAEKILMGTDTPYGIDNLKNAIARVHDLPLSEEEKRSILGGNLQRILGLNTFLTRLQRESEQ</sequence>
<dbReference type="InterPro" id="IPR006680">
    <property type="entry name" value="Amidohydro-rel"/>
</dbReference>
<gene>
    <name evidence="3" type="ORF">SAMN05660649_04588</name>
</gene>
<dbReference type="GO" id="GO:0016787">
    <property type="term" value="F:hydrolase activity"/>
    <property type="evidence" value="ECO:0007669"/>
    <property type="project" value="InterPro"/>
</dbReference>
<dbReference type="GO" id="GO:0016831">
    <property type="term" value="F:carboxy-lyase activity"/>
    <property type="evidence" value="ECO:0007669"/>
    <property type="project" value="InterPro"/>
</dbReference>
<dbReference type="RefSeq" id="WP_092474841.1">
    <property type="nucleotide sequence ID" value="NZ_FOOX01000023.1"/>
</dbReference>
<accession>A0A1I2YTB7</accession>
<protein>
    <recommendedName>
        <fullName evidence="2">Amidohydrolase-related domain-containing protein</fullName>
    </recommendedName>
</protein>
<dbReference type="STRING" id="341036.SAMN05660649_04588"/>
<evidence type="ECO:0000256" key="1">
    <source>
        <dbReference type="ARBA" id="ARBA00023239"/>
    </source>
</evidence>
<dbReference type="GO" id="GO:0019748">
    <property type="term" value="P:secondary metabolic process"/>
    <property type="evidence" value="ECO:0007669"/>
    <property type="project" value="TreeGrafter"/>
</dbReference>
<dbReference type="EMBL" id="FOOX01000023">
    <property type="protein sequence ID" value="SFH28897.1"/>
    <property type="molecule type" value="Genomic_DNA"/>
</dbReference>
<keyword evidence="1" id="KW-0456">Lyase</keyword>
<dbReference type="GO" id="GO:0005737">
    <property type="term" value="C:cytoplasm"/>
    <property type="evidence" value="ECO:0007669"/>
    <property type="project" value="TreeGrafter"/>
</dbReference>
<dbReference type="OrthoDB" id="9771932at2"/>
<evidence type="ECO:0000313" key="3">
    <source>
        <dbReference type="EMBL" id="SFH28897.1"/>
    </source>
</evidence>
<dbReference type="Pfam" id="PF04909">
    <property type="entry name" value="Amidohydro_2"/>
    <property type="match status" value="1"/>
</dbReference>
<dbReference type="Gene3D" id="3.20.20.140">
    <property type="entry name" value="Metal-dependent hydrolases"/>
    <property type="match status" value="1"/>
</dbReference>
<dbReference type="Proteomes" id="UP000199337">
    <property type="component" value="Unassembled WGS sequence"/>
</dbReference>
<keyword evidence="4" id="KW-1185">Reference proteome</keyword>
<evidence type="ECO:0000313" key="4">
    <source>
        <dbReference type="Proteomes" id="UP000199337"/>
    </source>
</evidence>
<reference evidence="4" key="1">
    <citation type="submission" date="2016-10" db="EMBL/GenBank/DDBJ databases">
        <authorList>
            <person name="Varghese N."/>
            <person name="Submissions S."/>
        </authorList>
    </citation>
    <scope>NUCLEOTIDE SEQUENCE [LARGE SCALE GENOMIC DNA]</scope>
    <source>
        <strain evidence="4">DSM 17038</strain>
    </source>
</reference>
<evidence type="ECO:0000259" key="2">
    <source>
        <dbReference type="Pfam" id="PF04909"/>
    </source>
</evidence>
<dbReference type="PANTHER" id="PTHR21240">
    <property type="entry name" value="2-AMINO-3-CARBOXYLMUCONATE-6-SEMIALDEHYDE DECARBOXYLASE"/>
    <property type="match status" value="1"/>
</dbReference>
<dbReference type="AlphaFoldDB" id="A0A1I2YTB7"/>
<dbReference type="InterPro" id="IPR032465">
    <property type="entry name" value="ACMSD"/>
</dbReference>
<dbReference type="SUPFAM" id="SSF51556">
    <property type="entry name" value="Metallo-dependent hydrolases"/>
    <property type="match status" value="1"/>
</dbReference>
<organism evidence="3 4">
    <name type="scientific">Desulfotruncus arcticus DSM 17038</name>
    <dbReference type="NCBI Taxonomy" id="1121424"/>
    <lineage>
        <taxon>Bacteria</taxon>
        <taxon>Bacillati</taxon>
        <taxon>Bacillota</taxon>
        <taxon>Clostridia</taxon>
        <taxon>Eubacteriales</taxon>
        <taxon>Desulfallaceae</taxon>
        <taxon>Desulfotruncus</taxon>
    </lineage>
</organism>
<feature type="domain" description="Amidohydrolase-related" evidence="2">
    <location>
        <begin position="87"/>
        <end position="273"/>
    </location>
</feature>
<dbReference type="InterPro" id="IPR032466">
    <property type="entry name" value="Metal_Hydrolase"/>
</dbReference>
<name>A0A1I2YTB7_9FIRM</name>
<dbReference type="PANTHER" id="PTHR21240:SF28">
    <property type="entry name" value="ISO-OROTATE DECARBOXYLASE (EUROFUNG)"/>
    <property type="match status" value="1"/>
</dbReference>